<evidence type="ECO:0000313" key="3">
    <source>
        <dbReference type="EMBL" id="HAB4466750.1"/>
    </source>
</evidence>
<evidence type="ECO:0000313" key="5">
    <source>
        <dbReference type="EMBL" id="MIE71878.1"/>
    </source>
</evidence>
<dbReference type="Proteomes" id="UP000839735">
    <property type="component" value="Unassembled WGS sequence"/>
</dbReference>
<dbReference type="EMBL" id="RSHK01000025">
    <property type="protein sequence ID" value="MIE71878.1"/>
    <property type="molecule type" value="Genomic_DNA"/>
</dbReference>
<reference evidence="5" key="5">
    <citation type="submission" date="2018-08" db="EMBL/GenBank/DDBJ databases">
        <authorList>
            <consortium name="GenomeTrakr network: Whole genome sequencing for foodborne pathogen traceback"/>
        </authorList>
    </citation>
    <scope>NUCLEOTIDE SEQUENCE [LARGE SCALE GENOMIC DNA]</scope>
    <source>
        <strain evidence="5">FMA0132</strain>
    </source>
</reference>
<dbReference type="EMBL" id="DAAGTH010000042">
    <property type="protein sequence ID" value="HAB4466750.1"/>
    <property type="molecule type" value="Genomic_DNA"/>
</dbReference>
<dbReference type="EMBL" id="CP023345">
    <property type="protein sequence ID" value="ATW55900.1"/>
    <property type="molecule type" value="Genomic_DNA"/>
</dbReference>
<reference evidence="4" key="3">
    <citation type="submission" date="2018-07" db="EMBL/GenBank/DDBJ databases">
        <authorList>
            <consortium name="NCBI Pathogen Detection Project"/>
        </authorList>
    </citation>
    <scope>NUCLEOTIDE SEQUENCE</scope>
    <source>
        <strain evidence="4">11-1391</strain>
        <strain evidence="3">Salmonella enterica</strain>
    </source>
</reference>
<gene>
    <name evidence="1" type="ORF">CNQ75_16060</name>
    <name evidence="2" type="ORF">CTQ69_03740</name>
    <name evidence="5" type="ORF">EL06_21260</name>
    <name evidence="4" type="ORF">G0D47_03015</name>
    <name evidence="3" type="ORF">GBZ04_19045</name>
</gene>
<dbReference type="Proteomes" id="UP000230639">
    <property type="component" value="Chromosome"/>
</dbReference>
<name>A0A2I5HKA9_SALDZ</name>
<protein>
    <submittedName>
        <fullName evidence="2">DUF1039 domain-containing protein</fullName>
    </submittedName>
</protein>
<sequence>MNSIQKRLLVECLIMAAQYNMRSEGNSILDVLPFLVADENDRALCEALYYILLKDEAAFFSVRELLSPEMNKKLDFFILN</sequence>
<dbReference type="STRING" id="59204.UQ49_05815"/>
<reference evidence="1 6" key="1">
    <citation type="submission" date="2017-09" db="EMBL/GenBank/DDBJ databases">
        <title>Complete genome of Salmonella enterica subsp. diarizonae isolated from stool of a patient with bacterial enteropathy.</title>
        <authorList>
            <person name="Zhou J."/>
            <person name="Chen Q."/>
            <person name="Guo L."/>
            <person name="Fan J."/>
        </authorList>
    </citation>
    <scope>NUCLEOTIDE SEQUENCE [LARGE SCALE GENOMIC DNA]</scope>
    <source>
        <strain evidence="1 6">HZS154</strain>
    </source>
</reference>
<accession>A0A2I5HKA9</accession>
<organism evidence="1 6">
    <name type="scientific">Salmonella diarizonae</name>
    <dbReference type="NCBI Taxonomy" id="59204"/>
    <lineage>
        <taxon>Bacteria</taxon>
        <taxon>Pseudomonadati</taxon>
        <taxon>Pseudomonadota</taxon>
        <taxon>Gammaproteobacteria</taxon>
        <taxon>Enterobacterales</taxon>
        <taxon>Enterobacteriaceae</taxon>
        <taxon>Salmonella</taxon>
    </lineage>
</organism>
<dbReference type="EMBL" id="DAAMII010000002">
    <property type="protein sequence ID" value="HAC6763679.1"/>
    <property type="molecule type" value="Genomic_DNA"/>
</dbReference>
<evidence type="ECO:0000313" key="1">
    <source>
        <dbReference type="EMBL" id="ATW55900.1"/>
    </source>
</evidence>
<evidence type="ECO:0000313" key="2">
    <source>
        <dbReference type="EMBL" id="ECC3913180.1"/>
    </source>
</evidence>
<reference evidence="2" key="4">
    <citation type="submission" date="2018-08" db="EMBL/GenBank/DDBJ databases">
        <authorList>
            <person name="Ashton P.M."/>
            <person name="Dallman T."/>
            <person name="Nair S."/>
            <person name="De Pinna E."/>
            <person name="Peters T."/>
            <person name="Grant K."/>
        </authorList>
    </citation>
    <scope>NUCLEOTIDE SEQUENCE [LARGE SCALE GENOMIC DNA]</scope>
    <source>
        <strain evidence="2">294779</strain>
    </source>
</reference>
<reference evidence="3" key="2">
    <citation type="journal article" date="2018" name="Genome Biol.">
        <title>SKESA: strategic k-mer extension for scrupulous assemblies.</title>
        <authorList>
            <person name="Souvorov A."/>
            <person name="Agarwala R."/>
            <person name="Lipman D.J."/>
        </authorList>
    </citation>
    <scope>NUCLEOTIDE SEQUENCE</scope>
    <source>
        <strain evidence="4">11-1391</strain>
        <strain evidence="3">Salmonella enterica</strain>
    </source>
</reference>
<evidence type="ECO:0000313" key="4">
    <source>
        <dbReference type="EMBL" id="HAC6763679.1"/>
    </source>
</evidence>
<evidence type="ECO:0000313" key="6">
    <source>
        <dbReference type="Proteomes" id="UP000230639"/>
    </source>
</evidence>
<dbReference type="Proteomes" id="UP000885362">
    <property type="component" value="Unassembled WGS sequence"/>
</dbReference>
<dbReference type="AlphaFoldDB" id="A0A2I5HKA9"/>
<dbReference type="EMBL" id="AAIBIC010000003">
    <property type="protein sequence ID" value="ECC3913180.1"/>
    <property type="molecule type" value="Genomic_DNA"/>
</dbReference>
<proteinExistence type="predicted"/>